<organism evidence="3 4">
    <name type="scientific">Rhizophagus irregularis</name>
    <dbReference type="NCBI Taxonomy" id="588596"/>
    <lineage>
        <taxon>Eukaryota</taxon>
        <taxon>Fungi</taxon>
        <taxon>Fungi incertae sedis</taxon>
        <taxon>Mucoromycota</taxon>
        <taxon>Glomeromycotina</taxon>
        <taxon>Glomeromycetes</taxon>
        <taxon>Glomerales</taxon>
        <taxon>Glomeraceae</taxon>
        <taxon>Rhizophagus</taxon>
    </lineage>
</organism>
<sequence>MEEETLKQYMNEYYRGFTGFELEHLEDFAKCLKEYKEFNLADYEIAHLDNDILFPPGDIKIGVRDARTTSKSNISKKILIDIAVFTMKMGGENVKRILETILLEKSHNDTTTKDATDENTTEEEIDRELISKFVKENMLSFYRNFLHFEKHHIDDFVKAIINKERVNLVNYETDHLDEHLLLQRGKTPNGVRDNDKVMGADVIKDNLMDIAAFTMKKGAAITTKILISLGYDHFKNLQKKDAAVEELKKTKDELNSLIAKYKKDKEKIDDLEKEKKIANE</sequence>
<protein>
    <submittedName>
        <fullName evidence="3">Uncharacterized protein</fullName>
    </submittedName>
</protein>
<dbReference type="EMBL" id="CAGKOT010000001">
    <property type="protein sequence ID" value="CAB5302633.1"/>
    <property type="molecule type" value="Genomic_DNA"/>
</dbReference>
<dbReference type="EMBL" id="LLXH01001772">
    <property type="protein sequence ID" value="PKC57612.1"/>
    <property type="molecule type" value="Genomic_DNA"/>
</dbReference>
<gene>
    <name evidence="2" type="ORF">CHRIB12_LOCUS974</name>
    <name evidence="3" type="ORF">RhiirA1_401279</name>
</gene>
<dbReference type="Proteomes" id="UP000232688">
    <property type="component" value="Unassembled WGS sequence"/>
</dbReference>
<evidence type="ECO:0000256" key="1">
    <source>
        <dbReference type="SAM" id="Coils"/>
    </source>
</evidence>
<reference evidence="3 4" key="2">
    <citation type="submission" date="2017-10" db="EMBL/GenBank/DDBJ databases">
        <title>Genome analyses suggest a sexual origin of heterokaryosis in a supposedly ancient asexual fungus.</title>
        <authorList>
            <person name="Corradi N."/>
            <person name="Sedzielewska K."/>
            <person name="Noel J."/>
            <person name="Charron P."/>
            <person name="Farinelli L."/>
            <person name="Marton T."/>
            <person name="Kruger M."/>
            <person name="Pelin A."/>
            <person name="Brachmann A."/>
            <person name="Corradi N."/>
        </authorList>
    </citation>
    <scope>NUCLEOTIDE SEQUENCE [LARGE SCALE GENOMIC DNA]</scope>
    <source>
        <strain evidence="3 4">A1</strain>
    </source>
</reference>
<reference evidence="2" key="3">
    <citation type="submission" date="2020-05" db="EMBL/GenBank/DDBJ databases">
        <authorList>
            <person name="Rincon C."/>
            <person name="Sanders R I."/>
            <person name="Robbins C."/>
            <person name="Chaturvedi A."/>
        </authorList>
    </citation>
    <scope>NUCLEOTIDE SEQUENCE</scope>
    <source>
        <strain evidence="2">CHB12</strain>
    </source>
</reference>
<keyword evidence="1" id="KW-0175">Coiled coil</keyword>
<dbReference type="VEuPathDB" id="FungiDB:RhiirFUN_013944"/>
<feature type="coiled-coil region" evidence="1">
    <location>
        <begin position="237"/>
        <end position="274"/>
    </location>
</feature>
<proteinExistence type="predicted"/>
<name>A0A2N0R2S6_9GLOM</name>
<evidence type="ECO:0000313" key="4">
    <source>
        <dbReference type="Proteomes" id="UP000232688"/>
    </source>
</evidence>
<dbReference type="OrthoDB" id="10360307at2759"/>
<dbReference type="VEuPathDB" id="FungiDB:FUN_006306"/>
<reference evidence="3 4" key="1">
    <citation type="submission" date="2017-10" db="EMBL/GenBank/DDBJ databases">
        <title>Extensive intraspecific genome diversity in a model arbuscular mycorrhizal fungus.</title>
        <authorList>
            <person name="Chen E.C.H."/>
            <person name="Morin E."/>
            <person name="Baudet D."/>
            <person name="Noel J."/>
            <person name="Ndikumana S."/>
            <person name="Charron P."/>
            <person name="St-Onge C."/>
            <person name="Giorgi J."/>
            <person name="Grigoriev I.V."/>
            <person name="Roux C."/>
            <person name="Martin F.M."/>
            <person name="Corradi N."/>
        </authorList>
    </citation>
    <scope>NUCLEOTIDE SEQUENCE [LARGE SCALE GENOMIC DNA]</scope>
    <source>
        <strain evidence="3 4">A1</strain>
    </source>
</reference>
<dbReference type="VEuPathDB" id="FungiDB:RhiirA1_401279"/>
<evidence type="ECO:0000313" key="2">
    <source>
        <dbReference type="EMBL" id="CAB5302633.1"/>
    </source>
</evidence>
<dbReference type="AlphaFoldDB" id="A0A2N0R2S6"/>
<accession>A0A2N0R2S6</accession>
<comment type="caution">
    <text evidence="3">The sequence shown here is derived from an EMBL/GenBank/DDBJ whole genome shotgun (WGS) entry which is preliminary data.</text>
</comment>
<dbReference type="Proteomes" id="UP000684084">
    <property type="component" value="Unassembled WGS sequence"/>
</dbReference>
<evidence type="ECO:0000313" key="3">
    <source>
        <dbReference type="EMBL" id="PKC57612.1"/>
    </source>
</evidence>